<dbReference type="PANTHER" id="PTHR23079:SF55">
    <property type="entry name" value="RNA-DIRECTED RNA POLYMERASE"/>
    <property type="match status" value="1"/>
</dbReference>
<dbReference type="SUPFAM" id="SSF56176">
    <property type="entry name" value="FAD-binding/transporter-associated domain-like"/>
    <property type="match status" value="1"/>
</dbReference>
<keyword evidence="9" id="KW-0694">RNA-binding</keyword>
<dbReference type="Gene3D" id="3.30.70.2740">
    <property type="match status" value="1"/>
</dbReference>
<sequence>MSANRFVRAAKLLNQHLDGPSAVTGRQRFAIPSLRRSISSAGTHGHHHGPRAASTWTLSGVAGVAMTAGLLGWGISELRHGGFPGTVLFDSSFSTPRYASMREMEQALDEIRQEIADGGGKEDIISTDPDDLHAHGYSEWSTTNPEGLPVAVAYPRSTEQVSMIARICHKYRVPIIPYSGGSSLEGNFSAPFGGISVDFAYMDKIVQFNKDDMDVVVQPSIGWQDLNEQLAKMGSGLFFPIDPGPSAKIGGMIGTNCSGTNAVKYGTMKDWVINLTVVLADGTVIKTRRRPRKSSAGYNLNGIFVGSEGTLGLVTEATLKLTVIPEEFSVAVVTFPSIRDAASAAAEVMQTGIPVAAMEIMDEVQMKVVNMGGATAPRVWKEMPTLFFKFSGTKAGVKENISLVQRITKSNKGSNFEFAKDAREQKLLWSARKESLWSMLALRKEGEEVWSTDVAVPFSRLADIIEVSKKEMDDLGLFASILGHIGDGNFHESIIYNRRDKAERDKVETCVKNMVKRALEMEGTCTGEHSIGWGKKESLLWEVGADTLGVMGSTDEEGRRKGVRSLIHESLSWKQENSVLITLTGIPSNATSMSVKKYFNNFGNVVYVELDEHDKTGLRQAKIRFEPPPYDIGFLEPSGNTVFLDGMRVQAAMVSRIPSDSATIKTPLGKACPRTISFTPERFAFGILTQPITFMSKKELFGAGLNFRADFKRKKLVINFPVKIGRGSKGYRIDIKFAIIKSIHLVNIDKDRTALLMVVNDAPSAWQKTLQSDGSASGDQLVWREMDSWYRAVNITTDEGLTDQKPISLSPDPHIVIDFGQWTSYWIELEMGDKTWSEIETYLLDWNIKTTTGVVFTKVPNRAPELWSILQDQSSSSSGDFSSLGARRHIELPFDVRYQLEVCLSRGILCEHSIDYTFLERLAQLSDPESLDRARGRLVLEYAADQDKRVWDPMELLRDAAALTYYPTTLHIPDYCALVRKVTVTPTRVLFSTPTVETTNRVIRRYKDDQERFLRIQFTDEQSEGRIRGSDADRDDELYTRVFRALSRGIRMGHWHWQFLAFGNSQVRENGAYMFCQPGGPDDTVLTCAKIRAWMGNFKHIQVVAKYAARLGQCFSTTRLLRGLSYPTIVRIPDVEQGRFCFTDGVGKISPGLAKIIADEWKLGATPSAYQFRMGGCKGILVTWNDVKGCEVHVRPSQEKFSAEYNGLEIVRCSQFSAATLNRQTITVLSSLGLANYNAAMEDLGKAVEILRSCADENMTTVTMATMLLDGFMNSNEPFVRTLLQLWRSWSIKALKEKARMVVEQGAFVLGCRTEGASKIARESLPQIFLQVPDPQNRRVYKVITGLCIVGRNPSLHPGDIRVVEAVDIPQLRHLRDVVVFPLRGDRDVPGMCSGGDLDGDDFFVIWDQRLLPSEWAHQPMDYTPPDPVIEKKGASIVDSLASFFVLFMKNDRLPLIAHAHLATADISQDGAREEKCIQLAQLHSVAVDYVKSGVPAKWSKELDPKDWPHFMEKARRSYRSRTALGKLYDMVETQVFDSKENYTLPFDGRILKRFSLTNDMLKEARKIKTQYDIAMRRILGMLEVRTEFEVWTGFVMSKPRVGTDYKVQERVSREWVSLRSQFQEICIKAAGDRDFDKMGPFVAAMYQVTCEEMRIALYEARQPHVLDDGTVGLRRITARSMPLISFPWLFPAELGRIARGSQEQINGPQELLDAGYTKTYDGRFIHRGEILSLFPHGDEMDETEMKFSEPDGMLTDAEQAAGSDGEIAMAVTGSQTPVVAPGKTAEVDLLDFQDEGVIWESGCLLDDITLPGESADSVDAQLITGQCETIGSSKAGGDSGGKRPVPAGDTVPCLIDIDTNVQIPSDIADFRPAPPNGFVSTETVSSLHDFVFRSGHENKTEQGMSEAGIPAAAAQLEVVASSLADQEGSDSEPEYEEVTLGVQDENALQRMARML</sequence>
<dbReference type="Pfam" id="PF02913">
    <property type="entry name" value="FAD-oxidase_C"/>
    <property type="match status" value="1"/>
</dbReference>
<evidence type="ECO:0000259" key="14">
    <source>
        <dbReference type="PROSITE" id="PS51387"/>
    </source>
</evidence>
<dbReference type="Pfam" id="PF01565">
    <property type="entry name" value="FAD_binding_4"/>
    <property type="match status" value="1"/>
</dbReference>
<organism evidence="15 16">
    <name type="scientific">Podospora fimiseda</name>
    <dbReference type="NCBI Taxonomy" id="252190"/>
    <lineage>
        <taxon>Eukaryota</taxon>
        <taxon>Fungi</taxon>
        <taxon>Dikarya</taxon>
        <taxon>Ascomycota</taxon>
        <taxon>Pezizomycotina</taxon>
        <taxon>Sordariomycetes</taxon>
        <taxon>Sordariomycetidae</taxon>
        <taxon>Sordariales</taxon>
        <taxon>Podosporaceae</taxon>
        <taxon>Podospora</taxon>
    </lineage>
</organism>
<feature type="compositionally biased region" description="Acidic residues" evidence="13">
    <location>
        <begin position="1928"/>
        <end position="1938"/>
    </location>
</feature>
<evidence type="ECO:0000256" key="3">
    <source>
        <dbReference type="ARBA" id="ARBA00012494"/>
    </source>
</evidence>
<feature type="region of interest" description="Disordered" evidence="13">
    <location>
        <begin position="1924"/>
        <end position="1944"/>
    </location>
</feature>
<comment type="similarity">
    <text evidence="2">Belongs to the FAD-binding oxidoreductase/transferase type 4 family.</text>
</comment>
<feature type="domain" description="FAD-binding PCMH-type" evidence="14">
    <location>
        <begin position="145"/>
        <end position="324"/>
    </location>
</feature>
<keyword evidence="7" id="KW-0548">Nucleotidyltransferase</keyword>
<dbReference type="GO" id="GO:0016491">
    <property type="term" value="F:oxidoreductase activity"/>
    <property type="evidence" value="ECO:0007669"/>
    <property type="project" value="UniProtKB-KW"/>
</dbReference>
<evidence type="ECO:0000256" key="6">
    <source>
        <dbReference type="ARBA" id="ARBA00022679"/>
    </source>
</evidence>
<evidence type="ECO:0000256" key="12">
    <source>
        <dbReference type="ARBA" id="ARBA00048744"/>
    </source>
</evidence>
<evidence type="ECO:0000256" key="1">
    <source>
        <dbReference type="ARBA" id="ARBA00005762"/>
    </source>
</evidence>
<dbReference type="InterPro" id="IPR016164">
    <property type="entry name" value="FAD-linked_Oxase-like_C"/>
</dbReference>
<evidence type="ECO:0000256" key="8">
    <source>
        <dbReference type="ARBA" id="ARBA00022827"/>
    </source>
</evidence>
<dbReference type="InterPro" id="IPR016169">
    <property type="entry name" value="FAD-bd_PCMH_sub2"/>
</dbReference>
<reference evidence="15" key="1">
    <citation type="journal article" date="2023" name="Mol. Phylogenet. Evol.">
        <title>Genome-scale phylogeny and comparative genomics of the fungal order Sordariales.</title>
        <authorList>
            <person name="Hensen N."/>
            <person name="Bonometti L."/>
            <person name="Westerberg I."/>
            <person name="Brannstrom I.O."/>
            <person name="Guillou S."/>
            <person name="Cros-Aarteil S."/>
            <person name="Calhoun S."/>
            <person name="Haridas S."/>
            <person name="Kuo A."/>
            <person name="Mondo S."/>
            <person name="Pangilinan J."/>
            <person name="Riley R."/>
            <person name="LaButti K."/>
            <person name="Andreopoulos B."/>
            <person name="Lipzen A."/>
            <person name="Chen C."/>
            <person name="Yan M."/>
            <person name="Daum C."/>
            <person name="Ng V."/>
            <person name="Clum A."/>
            <person name="Steindorff A."/>
            <person name="Ohm R.A."/>
            <person name="Martin F."/>
            <person name="Silar P."/>
            <person name="Natvig D.O."/>
            <person name="Lalanne C."/>
            <person name="Gautier V."/>
            <person name="Ament-Velasquez S.L."/>
            <person name="Kruys A."/>
            <person name="Hutchinson M.I."/>
            <person name="Powell A.J."/>
            <person name="Barry K."/>
            <person name="Miller A.N."/>
            <person name="Grigoriev I.V."/>
            <person name="Debuchy R."/>
            <person name="Gladieux P."/>
            <person name="Hiltunen Thoren M."/>
            <person name="Johannesson H."/>
        </authorList>
    </citation>
    <scope>NUCLEOTIDE SEQUENCE</scope>
    <source>
        <strain evidence="15">CBS 990.96</strain>
    </source>
</reference>
<dbReference type="InterPro" id="IPR058752">
    <property type="entry name" value="RDRP_C_head"/>
</dbReference>
<dbReference type="SUPFAM" id="SSF55103">
    <property type="entry name" value="FAD-linked oxidases, C-terminal domain"/>
    <property type="match status" value="1"/>
</dbReference>
<keyword evidence="6" id="KW-0808">Transferase</keyword>
<evidence type="ECO:0000313" key="16">
    <source>
        <dbReference type="Proteomes" id="UP001301958"/>
    </source>
</evidence>
<accession>A0AAN7H4Q5</accession>
<evidence type="ECO:0000256" key="9">
    <source>
        <dbReference type="ARBA" id="ARBA00022884"/>
    </source>
</evidence>
<dbReference type="InterPro" id="IPR036318">
    <property type="entry name" value="FAD-bd_PCMH-like_sf"/>
</dbReference>
<protein>
    <recommendedName>
        <fullName evidence="3">RNA-directed RNA polymerase</fullName>
        <ecNumber evidence="3">2.7.7.48</ecNumber>
    </recommendedName>
</protein>
<dbReference type="GO" id="GO:0030422">
    <property type="term" value="P:siRNA processing"/>
    <property type="evidence" value="ECO:0007669"/>
    <property type="project" value="TreeGrafter"/>
</dbReference>
<evidence type="ECO:0000256" key="4">
    <source>
        <dbReference type="ARBA" id="ARBA00022484"/>
    </source>
</evidence>
<dbReference type="GO" id="GO:0071949">
    <property type="term" value="F:FAD binding"/>
    <property type="evidence" value="ECO:0007669"/>
    <property type="project" value="InterPro"/>
</dbReference>
<dbReference type="EMBL" id="MU865312">
    <property type="protein sequence ID" value="KAK4229040.1"/>
    <property type="molecule type" value="Genomic_DNA"/>
</dbReference>
<dbReference type="GO" id="GO:0003723">
    <property type="term" value="F:RNA binding"/>
    <property type="evidence" value="ECO:0007669"/>
    <property type="project" value="UniProtKB-KW"/>
</dbReference>
<proteinExistence type="inferred from homology"/>
<dbReference type="FunFam" id="3.30.465.10:FF:000014">
    <property type="entry name" value="D-lactate dehydrogenase (Cytochrome), putative"/>
    <property type="match status" value="1"/>
</dbReference>
<keyword evidence="16" id="KW-1185">Reference proteome</keyword>
<dbReference type="Pfam" id="PF05183">
    <property type="entry name" value="RdRP"/>
    <property type="match status" value="1"/>
</dbReference>
<dbReference type="Gene3D" id="3.30.465.10">
    <property type="match status" value="1"/>
</dbReference>
<comment type="caution">
    <text evidence="15">The sequence shown here is derived from an EMBL/GenBank/DDBJ whole genome shotgun (WGS) entry which is preliminary data.</text>
</comment>
<keyword evidence="4 15" id="KW-0696">RNA-directed RNA polymerase</keyword>
<dbReference type="InterPro" id="IPR016166">
    <property type="entry name" value="FAD-bd_PCMH"/>
</dbReference>
<evidence type="ECO:0000256" key="7">
    <source>
        <dbReference type="ARBA" id="ARBA00022695"/>
    </source>
</evidence>
<dbReference type="InterPro" id="IPR007855">
    <property type="entry name" value="RDRP"/>
</dbReference>
<keyword evidence="8" id="KW-0274">FAD</keyword>
<reference evidence="15" key="2">
    <citation type="submission" date="2023-05" db="EMBL/GenBank/DDBJ databases">
        <authorList>
            <consortium name="Lawrence Berkeley National Laboratory"/>
            <person name="Steindorff A."/>
            <person name="Hensen N."/>
            <person name="Bonometti L."/>
            <person name="Westerberg I."/>
            <person name="Brannstrom I.O."/>
            <person name="Guillou S."/>
            <person name="Cros-Aarteil S."/>
            <person name="Calhoun S."/>
            <person name="Haridas S."/>
            <person name="Kuo A."/>
            <person name="Mondo S."/>
            <person name="Pangilinan J."/>
            <person name="Riley R."/>
            <person name="Labutti K."/>
            <person name="Andreopoulos B."/>
            <person name="Lipzen A."/>
            <person name="Chen C."/>
            <person name="Yanf M."/>
            <person name="Daum C."/>
            <person name="Ng V."/>
            <person name="Clum A."/>
            <person name="Ohm R."/>
            <person name="Martin F."/>
            <person name="Silar P."/>
            <person name="Natvig D."/>
            <person name="Lalanne C."/>
            <person name="Gautier V."/>
            <person name="Ament-Velasquez S.L."/>
            <person name="Kruys A."/>
            <person name="Hutchinson M.I."/>
            <person name="Powell A.J."/>
            <person name="Barry K."/>
            <person name="Miller A.N."/>
            <person name="Grigoriev I.V."/>
            <person name="Debuchy R."/>
            <person name="Gladieux P."/>
            <person name="Thoren M.H."/>
            <person name="Johannesson H."/>
        </authorList>
    </citation>
    <scope>NUCLEOTIDE SEQUENCE</scope>
    <source>
        <strain evidence="15">CBS 990.96</strain>
    </source>
</reference>
<keyword evidence="11" id="KW-0943">RNA-mediated gene silencing</keyword>
<evidence type="ECO:0000256" key="10">
    <source>
        <dbReference type="ARBA" id="ARBA00023002"/>
    </source>
</evidence>
<evidence type="ECO:0000256" key="11">
    <source>
        <dbReference type="ARBA" id="ARBA00023158"/>
    </source>
</evidence>
<dbReference type="InterPro" id="IPR004113">
    <property type="entry name" value="FAD-bd_oxidored_4_C"/>
</dbReference>
<keyword evidence="10" id="KW-0560">Oxidoreductase</keyword>
<comment type="similarity">
    <text evidence="1">Belongs to the RdRP family.</text>
</comment>
<dbReference type="PROSITE" id="PS51387">
    <property type="entry name" value="FAD_PCMH"/>
    <property type="match status" value="1"/>
</dbReference>
<dbReference type="FunFam" id="3.30.70.2740:FF:000001">
    <property type="entry name" value="D-lactate dehydrogenase mitochondrial"/>
    <property type="match status" value="1"/>
</dbReference>
<name>A0AAN7H4Q5_9PEZI</name>
<evidence type="ECO:0000313" key="15">
    <source>
        <dbReference type="EMBL" id="KAK4229040.1"/>
    </source>
</evidence>
<dbReference type="GO" id="GO:0003968">
    <property type="term" value="F:RNA-directed RNA polymerase activity"/>
    <property type="evidence" value="ECO:0007669"/>
    <property type="project" value="UniProtKB-KW"/>
</dbReference>
<dbReference type="Pfam" id="PF26253">
    <property type="entry name" value="RdRP_head"/>
    <property type="match status" value="1"/>
</dbReference>
<keyword evidence="5" id="KW-0285">Flavoprotein</keyword>
<dbReference type="GO" id="GO:0031380">
    <property type="term" value="C:nuclear RNA-directed RNA polymerase complex"/>
    <property type="evidence" value="ECO:0007669"/>
    <property type="project" value="TreeGrafter"/>
</dbReference>
<dbReference type="EC" id="2.7.7.48" evidence="3"/>
<evidence type="ECO:0000256" key="2">
    <source>
        <dbReference type="ARBA" id="ARBA00008000"/>
    </source>
</evidence>
<comment type="catalytic activity">
    <reaction evidence="12">
        <text>RNA(n) + a ribonucleoside 5'-triphosphate = RNA(n+1) + diphosphate</text>
        <dbReference type="Rhea" id="RHEA:21248"/>
        <dbReference type="Rhea" id="RHEA-COMP:14527"/>
        <dbReference type="Rhea" id="RHEA-COMP:17342"/>
        <dbReference type="ChEBI" id="CHEBI:33019"/>
        <dbReference type="ChEBI" id="CHEBI:61557"/>
        <dbReference type="ChEBI" id="CHEBI:140395"/>
        <dbReference type="EC" id="2.7.7.48"/>
    </reaction>
</comment>
<evidence type="ECO:0000256" key="5">
    <source>
        <dbReference type="ARBA" id="ARBA00022630"/>
    </source>
</evidence>
<dbReference type="PANTHER" id="PTHR23079">
    <property type="entry name" value="RNA-DEPENDENT RNA POLYMERASE"/>
    <property type="match status" value="1"/>
</dbReference>
<dbReference type="Proteomes" id="UP001301958">
    <property type="component" value="Unassembled WGS sequence"/>
</dbReference>
<gene>
    <name evidence="15" type="ORF">QBC38DRAFT_508531</name>
</gene>
<dbReference type="InterPro" id="IPR006094">
    <property type="entry name" value="Oxid_FAD_bind_N"/>
</dbReference>
<dbReference type="InterPro" id="IPR057596">
    <property type="entry name" value="RDRP_core"/>
</dbReference>
<evidence type="ECO:0000256" key="13">
    <source>
        <dbReference type="SAM" id="MobiDB-lite"/>
    </source>
</evidence>